<name>B7QJC5_IXOSC</name>
<dbReference type="VEuPathDB" id="VectorBase:ISCW014778"/>
<feature type="compositionally biased region" description="Basic and acidic residues" evidence="1">
    <location>
        <begin position="98"/>
        <end position="109"/>
    </location>
</feature>
<feature type="compositionally biased region" description="Low complexity" evidence="1">
    <location>
        <begin position="240"/>
        <end position="257"/>
    </location>
</feature>
<accession>B7QJC5</accession>
<feature type="region of interest" description="Disordered" evidence="1">
    <location>
        <begin position="1"/>
        <end position="121"/>
    </location>
</feature>
<evidence type="ECO:0000313" key="4">
    <source>
        <dbReference type="Proteomes" id="UP000001555"/>
    </source>
</evidence>
<evidence type="ECO:0000313" key="3">
    <source>
        <dbReference type="EnsemblMetazoa" id="ISCW014778-PA"/>
    </source>
</evidence>
<organism>
    <name type="scientific">Ixodes scapularis</name>
    <name type="common">Black-legged tick</name>
    <name type="synonym">Deer tick</name>
    <dbReference type="NCBI Taxonomy" id="6945"/>
    <lineage>
        <taxon>Eukaryota</taxon>
        <taxon>Metazoa</taxon>
        <taxon>Ecdysozoa</taxon>
        <taxon>Arthropoda</taxon>
        <taxon>Chelicerata</taxon>
        <taxon>Arachnida</taxon>
        <taxon>Acari</taxon>
        <taxon>Parasitiformes</taxon>
        <taxon>Ixodida</taxon>
        <taxon>Ixodoidea</taxon>
        <taxon>Ixodidae</taxon>
        <taxon>Ixodinae</taxon>
        <taxon>Ixodes</taxon>
    </lineage>
</organism>
<feature type="non-terminal residue" evidence="2">
    <location>
        <position position="266"/>
    </location>
</feature>
<dbReference type="PaxDb" id="6945-B7QJC5"/>
<dbReference type="VEuPathDB" id="VectorBase:ISCI014778"/>
<proteinExistence type="predicted"/>
<dbReference type="HOGENOM" id="CLU_1047963_0_0_1"/>
<dbReference type="EnsemblMetazoa" id="ISCW014778-RA">
    <property type="protein sequence ID" value="ISCW014778-PA"/>
    <property type="gene ID" value="ISCW014778"/>
</dbReference>
<dbReference type="Proteomes" id="UP000001555">
    <property type="component" value="Unassembled WGS sequence"/>
</dbReference>
<reference evidence="3" key="2">
    <citation type="submission" date="2020-05" db="UniProtKB">
        <authorList>
            <consortium name="EnsemblMetazoa"/>
        </authorList>
    </citation>
    <scope>IDENTIFICATION</scope>
    <source>
        <strain evidence="3">wikel</strain>
    </source>
</reference>
<dbReference type="EMBL" id="DS951148">
    <property type="protein sequence ID" value="EEC18947.1"/>
    <property type="molecule type" value="Genomic_DNA"/>
</dbReference>
<dbReference type="InParanoid" id="B7QJC5"/>
<sequence>PSTAGRASHVQFAAGSLAGGRQGRRDPGLSSRRRPPPVRRSEHGHAQPLPSCLTRWPNSLPGALGTHASDRSPRGTQGPAEGGQAVGHRRATLAGPGQDRRTGRRRPDQGDALPGLPSRPMGLTLFVRNAGFSTTGVRGRLATASGGPDSAVSAGRGQRGAPGVLARPVRRPWTNDAGSELVRATGGLFPAQPVPAFGRGLARAIGGRTGGSAARRQAPEHTAGQVFPGAGGARPDLEAAPRLAAGPRGRSAGPAAATTGRVGCRG</sequence>
<evidence type="ECO:0000313" key="2">
    <source>
        <dbReference type="EMBL" id="EEC18947.1"/>
    </source>
</evidence>
<feature type="region of interest" description="Disordered" evidence="1">
    <location>
        <begin position="141"/>
        <end position="164"/>
    </location>
</feature>
<feature type="non-terminal residue" evidence="2">
    <location>
        <position position="1"/>
    </location>
</feature>
<gene>
    <name evidence="2" type="ORF">IscW_ISCW014778</name>
</gene>
<dbReference type="AlphaFoldDB" id="B7QJC5"/>
<keyword evidence="4" id="KW-1185">Reference proteome</keyword>
<reference evidence="2 4" key="1">
    <citation type="submission" date="2008-03" db="EMBL/GenBank/DDBJ databases">
        <title>Annotation of Ixodes scapularis.</title>
        <authorList>
            <consortium name="Ixodes scapularis Genome Project Consortium"/>
            <person name="Caler E."/>
            <person name="Hannick L.I."/>
            <person name="Bidwell S."/>
            <person name="Joardar V."/>
            <person name="Thiagarajan M."/>
            <person name="Amedeo P."/>
            <person name="Galinsky K.J."/>
            <person name="Schobel S."/>
            <person name="Inman J."/>
            <person name="Hostetler J."/>
            <person name="Miller J."/>
            <person name="Hammond M."/>
            <person name="Megy K."/>
            <person name="Lawson D."/>
            <person name="Kodira C."/>
            <person name="Sutton G."/>
            <person name="Meyer J."/>
            <person name="Hill C.A."/>
            <person name="Birren B."/>
            <person name="Nene V."/>
            <person name="Collins F."/>
            <person name="Alarcon-Chaidez F."/>
            <person name="Wikel S."/>
            <person name="Strausberg R."/>
        </authorList>
    </citation>
    <scope>NUCLEOTIDE SEQUENCE [LARGE SCALE GENOMIC DNA]</scope>
    <source>
        <strain evidence="4">Wikel</strain>
        <strain evidence="2">Wikel colony</strain>
    </source>
</reference>
<evidence type="ECO:0000256" key="1">
    <source>
        <dbReference type="SAM" id="MobiDB-lite"/>
    </source>
</evidence>
<feature type="region of interest" description="Disordered" evidence="1">
    <location>
        <begin position="209"/>
        <end position="266"/>
    </location>
</feature>
<dbReference type="EMBL" id="ABJB010737254">
    <property type="status" value="NOT_ANNOTATED_CDS"/>
    <property type="molecule type" value="Genomic_DNA"/>
</dbReference>
<protein>
    <submittedName>
        <fullName evidence="2 3">Uncharacterized protein</fullName>
    </submittedName>
</protein>